<evidence type="ECO:0000256" key="4">
    <source>
        <dbReference type="ARBA" id="ARBA00022475"/>
    </source>
</evidence>
<evidence type="ECO:0000313" key="11">
    <source>
        <dbReference type="Proteomes" id="UP000199650"/>
    </source>
</evidence>
<keyword evidence="5 8" id="KW-0812">Transmembrane</keyword>
<evidence type="ECO:0000259" key="9">
    <source>
        <dbReference type="Pfam" id="PF00892"/>
    </source>
</evidence>
<evidence type="ECO:0000313" key="10">
    <source>
        <dbReference type="EMBL" id="SEW21326.1"/>
    </source>
</evidence>
<name>A0A1I0Q2W4_9RHOB</name>
<feature type="transmembrane region" description="Helical" evidence="8">
    <location>
        <begin position="7"/>
        <end position="25"/>
    </location>
</feature>
<keyword evidence="3" id="KW-0813">Transport</keyword>
<sequence>MSETRKGIAAIIVACTVWGLSPLYYKLLEHVPPLEVLSHRTLWSLAMFGLLLAVQGRLGHLPALFRGQSALLVALAALVISVNWGGFILSVQIGMVVEASLGYFIFPLAMVVLGRVLFGEVITRGKAIALALATTAVLTLTLGLGVAPWLSLLLGGTFAIYGVIKKTMTSGPIVSVTAEVLILAPVAIIWLLGTHFAGWQGIVGRTGGVFGTDWWDSVLLVVSGLITAVPLVLFSYASRRLALSTVGLVQYLNPSLQFTGAVVVLGETITVWHMIAFPLIWLALAIYSAEVYRHDRASRRAVIA</sequence>
<dbReference type="AlphaFoldDB" id="A0A1I0Q2W4"/>
<dbReference type="Pfam" id="PF00892">
    <property type="entry name" value="EamA"/>
    <property type="match status" value="1"/>
</dbReference>
<dbReference type="EMBL" id="FOJB01000001">
    <property type="protein sequence ID" value="SEW21326.1"/>
    <property type="molecule type" value="Genomic_DNA"/>
</dbReference>
<keyword evidence="11" id="KW-1185">Reference proteome</keyword>
<feature type="transmembrane region" description="Helical" evidence="8">
    <location>
        <begin position="217"/>
        <end position="236"/>
    </location>
</feature>
<dbReference type="SUPFAM" id="SSF103481">
    <property type="entry name" value="Multidrug resistance efflux transporter EmrE"/>
    <property type="match status" value="2"/>
</dbReference>
<dbReference type="InterPro" id="IPR037185">
    <property type="entry name" value="EmrE-like"/>
</dbReference>
<organism evidence="10 11">
    <name type="scientific">Aliiroseovarius sediminilitoris</name>
    <dbReference type="NCBI Taxonomy" id="1173584"/>
    <lineage>
        <taxon>Bacteria</taxon>
        <taxon>Pseudomonadati</taxon>
        <taxon>Pseudomonadota</taxon>
        <taxon>Alphaproteobacteria</taxon>
        <taxon>Rhodobacterales</taxon>
        <taxon>Paracoccaceae</taxon>
        <taxon>Aliiroseovarius</taxon>
    </lineage>
</organism>
<feature type="transmembrane region" description="Helical" evidence="8">
    <location>
        <begin position="70"/>
        <end position="95"/>
    </location>
</feature>
<keyword evidence="4" id="KW-1003">Cell membrane</keyword>
<dbReference type="NCBIfam" id="TIGR00688">
    <property type="entry name" value="rarD"/>
    <property type="match status" value="1"/>
</dbReference>
<keyword evidence="7 8" id="KW-0472">Membrane</keyword>
<evidence type="ECO:0000256" key="7">
    <source>
        <dbReference type="ARBA" id="ARBA00023136"/>
    </source>
</evidence>
<protein>
    <submittedName>
        <fullName evidence="10">Chloramphenicol-sensitive protein RarD</fullName>
    </submittedName>
</protein>
<dbReference type="GO" id="GO:0005886">
    <property type="term" value="C:plasma membrane"/>
    <property type="evidence" value="ECO:0007669"/>
    <property type="project" value="UniProtKB-SubCell"/>
</dbReference>
<evidence type="ECO:0000256" key="3">
    <source>
        <dbReference type="ARBA" id="ARBA00022448"/>
    </source>
</evidence>
<dbReference type="Proteomes" id="UP000199650">
    <property type="component" value="Unassembled WGS sequence"/>
</dbReference>
<feature type="transmembrane region" description="Helical" evidence="8">
    <location>
        <begin position="148"/>
        <end position="164"/>
    </location>
</feature>
<keyword evidence="6 8" id="KW-1133">Transmembrane helix</keyword>
<dbReference type="PANTHER" id="PTHR22911">
    <property type="entry name" value="ACYL-MALONYL CONDENSING ENZYME-RELATED"/>
    <property type="match status" value="1"/>
</dbReference>
<evidence type="ECO:0000256" key="2">
    <source>
        <dbReference type="ARBA" id="ARBA00007362"/>
    </source>
</evidence>
<comment type="subcellular location">
    <subcellularLocation>
        <location evidence="1">Cell membrane</location>
        <topology evidence="1">Multi-pass membrane protein</topology>
    </subcellularLocation>
</comment>
<proteinExistence type="inferred from homology"/>
<feature type="transmembrane region" description="Helical" evidence="8">
    <location>
        <begin position="176"/>
        <end position="197"/>
    </location>
</feature>
<evidence type="ECO:0000256" key="5">
    <source>
        <dbReference type="ARBA" id="ARBA00022692"/>
    </source>
</evidence>
<feature type="domain" description="EamA" evidence="9">
    <location>
        <begin position="6"/>
        <end position="140"/>
    </location>
</feature>
<evidence type="ECO:0000256" key="6">
    <source>
        <dbReference type="ARBA" id="ARBA00022989"/>
    </source>
</evidence>
<reference evidence="10 11" key="1">
    <citation type="submission" date="2016-10" db="EMBL/GenBank/DDBJ databases">
        <authorList>
            <person name="de Groot N.N."/>
        </authorList>
    </citation>
    <scope>NUCLEOTIDE SEQUENCE [LARGE SCALE GENOMIC DNA]</scope>
    <source>
        <strain evidence="10 11">DSM 29439</strain>
    </source>
</reference>
<comment type="similarity">
    <text evidence="2">Belongs to the EamA transporter family.</text>
</comment>
<feature type="transmembrane region" description="Helical" evidence="8">
    <location>
        <begin position="101"/>
        <end position="118"/>
    </location>
</feature>
<accession>A0A1I0Q2W4</accession>
<gene>
    <name evidence="10" type="ORF">SAMN05444851_2178</name>
</gene>
<feature type="transmembrane region" description="Helical" evidence="8">
    <location>
        <begin position="248"/>
        <end position="265"/>
    </location>
</feature>
<dbReference type="InterPro" id="IPR004626">
    <property type="entry name" value="RarD"/>
</dbReference>
<dbReference type="InterPro" id="IPR000620">
    <property type="entry name" value="EamA_dom"/>
</dbReference>
<dbReference type="OrthoDB" id="369870at2"/>
<evidence type="ECO:0000256" key="8">
    <source>
        <dbReference type="SAM" id="Phobius"/>
    </source>
</evidence>
<feature type="transmembrane region" description="Helical" evidence="8">
    <location>
        <begin position="271"/>
        <end position="289"/>
    </location>
</feature>
<dbReference type="PANTHER" id="PTHR22911:SF137">
    <property type="entry name" value="SOLUTE CARRIER FAMILY 35 MEMBER G2-RELATED"/>
    <property type="match status" value="1"/>
</dbReference>
<dbReference type="RefSeq" id="WP_091430565.1">
    <property type="nucleotide sequence ID" value="NZ_FOJB01000001.1"/>
</dbReference>
<evidence type="ECO:0000256" key="1">
    <source>
        <dbReference type="ARBA" id="ARBA00004651"/>
    </source>
</evidence>